<evidence type="ECO:0000256" key="1">
    <source>
        <dbReference type="SAM" id="MobiDB-lite"/>
    </source>
</evidence>
<sequence length="152" mass="16264">MLGGLAGGVIGSMAAFALINQFASANAVASADAVSIANTYIVYSTLMITAVAVFLTAAGLIFAQHFAVEKERHIADAFSALVAEMARTNGCAVEVVKEVMKNAEVVQHFEDQVKEKLNEVMRARMDRADQRKAQALSERDSLSRIASDLENA</sequence>
<evidence type="ECO:0000313" key="4">
    <source>
        <dbReference type="Proteomes" id="UP000194546"/>
    </source>
</evidence>
<dbReference type="Proteomes" id="UP000194546">
    <property type="component" value="Unassembled WGS sequence"/>
</dbReference>
<feature type="transmembrane region" description="Helical" evidence="2">
    <location>
        <begin position="40"/>
        <end position="63"/>
    </location>
</feature>
<comment type="caution">
    <text evidence="3">The sequence shown here is derived from an EMBL/GenBank/DDBJ whole genome shotgun (WGS) entry which is preliminary data.</text>
</comment>
<dbReference type="AlphaFoldDB" id="A0A242MJL2"/>
<organism evidence="3 4">
    <name type="scientific">Caballeronia sordidicola</name>
    <name type="common">Burkholderia sordidicola</name>
    <dbReference type="NCBI Taxonomy" id="196367"/>
    <lineage>
        <taxon>Bacteria</taxon>
        <taxon>Pseudomonadati</taxon>
        <taxon>Pseudomonadota</taxon>
        <taxon>Betaproteobacteria</taxon>
        <taxon>Burkholderiales</taxon>
        <taxon>Burkholderiaceae</taxon>
        <taxon>Caballeronia</taxon>
    </lineage>
</organism>
<feature type="region of interest" description="Disordered" evidence="1">
    <location>
        <begin position="131"/>
        <end position="152"/>
    </location>
</feature>
<proteinExistence type="predicted"/>
<gene>
    <name evidence="3" type="ORF">PAMC26510_23470</name>
</gene>
<keyword evidence="2" id="KW-1133">Transmembrane helix</keyword>
<keyword evidence="2" id="KW-0472">Membrane</keyword>
<protein>
    <submittedName>
        <fullName evidence="3">Uncharacterized protein</fullName>
    </submittedName>
</protein>
<dbReference type="EMBL" id="NBTY01000127">
    <property type="protein sequence ID" value="OTP71372.1"/>
    <property type="molecule type" value="Genomic_DNA"/>
</dbReference>
<reference evidence="3 4" key="1">
    <citation type="submission" date="2017-03" db="EMBL/GenBank/DDBJ databases">
        <title>Genome analysis of strain PAMC 26510.</title>
        <authorList>
            <person name="Oh H.-M."/>
            <person name="Yang J.-A."/>
        </authorList>
    </citation>
    <scope>NUCLEOTIDE SEQUENCE [LARGE SCALE GENOMIC DNA]</scope>
    <source>
        <strain evidence="3 4">PAMC 26510</strain>
    </source>
</reference>
<evidence type="ECO:0000313" key="3">
    <source>
        <dbReference type="EMBL" id="OTP71372.1"/>
    </source>
</evidence>
<keyword evidence="2" id="KW-0812">Transmembrane</keyword>
<accession>A0A242MJL2</accession>
<feature type="compositionally biased region" description="Basic and acidic residues" evidence="1">
    <location>
        <begin position="131"/>
        <end position="142"/>
    </location>
</feature>
<name>A0A242MJL2_CABSO</name>
<evidence type="ECO:0000256" key="2">
    <source>
        <dbReference type="SAM" id="Phobius"/>
    </source>
</evidence>